<dbReference type="InterPro" id="IPR029016">
    <property type="entry name" value="GAF-like_dom_sf"/>
</dbReference>
<dbReference type="PANTHER" id="PTHR45138:SF9">
    <property type="entry name" value="DIGUANYLATE CYCLASE DGCM-RELATED"/>
    <property type="match status" value="1"/>
</dbReference>
<dbReference type="SUPFAM" id="SSF55073">
    <property type="entry name" value="Nucleotide cyclase"/>
    <property type="match status" value="1"/>
</dbReference>
<reference evidence="2 3" key="1">
    <citation type="submission" date="2019-07" db="EMBL/GenBank/DDBJ databases">
        <title>Whole genome shotgun sequence of Deinococcus cellulosilyticus NBRC 106333.</title>
        <authorList>
            <person name="Hosoyama A."/>
            <person name="Uohara A."/>
            <person name="Ohji S."/>
            <person name="Ichikawa N."/>
        </authorList>
    </citation>
    <scope>NUCLEOTIDE SEQUENCE [LARGE SCALE GENOMIC DNA]</scope>
    <source>
        <strain evidence="2 3">NBRC 106333</strain>
    </source>
</reference>
<evidence type="ECO:0000313" key="2">
    <source>
        <dbReference type="EMBL" id="GEM44556.1"/>
    </source>
</evidence>
<keyword evidence="3" id="KW-1185">Reference proteome</keyword>
<dbReference type="NCBIfam" id="TIGR00254">
    <property type="entry name" value="GGDEF"/>
    <property type="match status" value="1"/>
</dbReference>
<dbReference type="Pfam" id="PF00990">
    <property type="entry name" value="GGDEF"/>
    <property type="match status" value="1"/>
</dbReference>
<evidence type="ECO:0000313" key="3">
    <source>
        <dbReference type="Proteomes" id="UP000321306"/>
    </source>
</evidence>
<dbReference type="InterPro" id="IPR000160">
    <property type="entry name" value="GGDEF_dom"/>
</dbReference>
<dbReference type="PROSITE" id="PS50887">
    <property type="entry name" value="GGDEF"/>
    <property type="match status" value="1"/>
</dbReference>
<name>A0A511MWQ7_DEIC1</name>
<dbReference type="InterPro" id="IPR043128">
    <property type="entry name" value="Rev_trsase/Diguanyl_cyclase"/>
</dbReference>
<feature type="domain" description="GGDEF" evidence="1">
    <location>
        <begin position="109"/>
        <end position="241"/>
    </location>
</feature>
<sequence>MALDGIVNSDGMLIYQGERLRALLKTEQEVRVHLGPDHQVSFEHAQQNILTVEACMVPIPSTDLWGLKLLQFTSSYQALHDAAYTDLLTGLGNRRAFEEALKHFAQQEAPLALVILDLDGLKAFNDLHGHAQGDAFLKLVAVALQSQLRTGDRAYRIGGDEFALILQGLEAAEVHVVFEAMQEIRTQLRSSPFRGGDISAGVAFHPRESAGDARILTRLADERMYEQKRSRGKSDHGHLVGTINRHAVIRGMGATLDVLLAKQVPGPEYWQLMLDYAIQMVPSAQAGSLDLWDGQAFIKVAQLGFEDDILGLELSPQAQLIWYGSSREQWMNGVPRILREVPTISSTSFFSAEVSGDPDRIEVFEESGRLGEIQCTLNAPITHQGKVYGHLNLDNFVSNQAFNKDSLQVTVELIRLCATVCYNLNLPAYLP</sequence>
<dbReference type="Gene3D" id="3.30.450.40">
    <property type="match status" value="1"/>
</dbReference>
<dbReference type="PANTHER" id="PTHR45138">
    <property type="entry name" value="REGULATORY COMPONENTS OF SENSORY TRANSDUCTION SYSTEM"/>
    <property type="match status" value="1"/>
</dbReference>
<dbReference type="InterPro" id="IPR050469">
    <property type="entry name" value="Diguanylate_Cyclase"/>
</dbReference>
<comment type="caution">
    <text evidence="2">The sequence shown here is derived from an EMBL/GenBank/DDBJ whole genome shotgun (WGS) entry which is preliminary data.</text>
</comment>
<dbReference type="GO" id="GO:0052621">
    <property type="term" value="F:diguanylate cyclase activity"/>
    <property type="evidence" value="ECO:0007669"/>
    <property type="project" value="TreeGrafter"/>
</dbReference>
<dbReference type="EMBL" id="BJXB01000001">
    <property type="protein sequence ID" value="GEM44556.1"/>
    <property type="molecule type" value="Genomic_DNA"/>
</dbReference>
<dbReference type="CDD" id="cd01949">
    <property type="entry name" value="GGDEF"/>
    <property type="match status" value="1"/>
</dbReference>
<dbReference type="InterPro" id="IPR029787">
    <property type="entry name" value="Nucleotide_cyclase"/>
</dbReference>
<dbReference type="SMART" id="SM00267">
    <property type="entry name" value="GGDEF"/>
    <property type="match status" value="1"/>
</dbReference>
<proteinExistence type="predicted"/>
<organism evidence="2 3">
    <name type="scientific">Deinococcus cellulosilyticus (strain DSM 18568 / NBRC 106333 / KACC 11606 / 5516J-15)</name>
    <dbReference type="NCBI Taxonomy" id="1223518"/>
    <lineage>
        <taxon>Bacteria</taxon>
        <taxon>Thermotogati</taxon>
        <taxon>Deinococcota</taxon>
        <taxon>Deinococci</taxon>
        <taxon>Deinococcales</taxon>
        <taxon>Deinococcaceae</taxon>
        <taxon>Deinococcus</taxon>
    </lineage>
</organism>
<protein>
    <recommendedName>
        <fullName evidence="1">GGDEF domain-containing protein</fullName>
    </recommendedName>
</protein>
<evidence type="ECO:0000259" key="1">
    <source>
        <dbReference type="PROSITE" id="PS50887"/>
    </source>
</evidence>
<dbReference type="SUPFAM" id="SSF55781">
    <property type="entry name" value="GAF domain-like"/>
    <property type="match status" value="1"/>
</dbReference>
<gene>
    <name evidence="2" type="ORF">DC3_01910</name>
</gene>
<dbReference type="AlphaFoldDB" id="A0A511MWQ7"/>
<dbReference type="Proteomes" id="UP000321306">
    <property type="component" value="Unassembled WGS sequence"/>
</dbReference>
<accession>A0A511MWQ7</accession>
<dbReference type="Gene3D" id="3.30.70.270">
    <property type="match status" value="1"/>
</dbReference>